<protein>
    <submittedName>
        <fullName evidence="3">CPBP family intramembrane metalloprotease</fullName>
    </submittedName>
</protein>
<feature type="domain" description="CAAX prenyl protease 2/Lysostaphin resistance protein A-like" evidence="2">
    <location>
        <begin position="144"/>
        <end position="242"/>
    </location>
</feature>
<evidence type="ECO:0000313" key="4">
    <source>
        <dbReference type="Proteomes" id="UP000824504"/>
    </source>
</evidence>
<dbReference type="GO" id="GO:0008237">
    <property type="term" value="F:metallopeptidase activity"/>
    <property type="evidence" value="ECO:0007669"/>
    <property type="project" value="UniProtKB-KW"/>
</dbReference>
<dbReference type="Pfam" id="PF02517">
    <property type="entry name" value="Rce1-like"/>
    <property type="match status" value="1"/>
</dbReference>
<reference evidence="3 4" key="1">
    <citation type="submission" date="2021-07" db="EMBL/GenBank/DDBJ databases">
        <title>complete genome sequencing of Tessaracoccus sp.J1M15.</title>
        <authorList>
            <person name="Bae J.-W."/>
            <person name="Kim D.-y."/>
        </authorList>
    </citation>
    <scope>NUCLEOTIDE SEQUENCE [LARGE SCALE GENOMIC DNA]</scope>
    <source>
        <strain evidence="3 4">J1M15</strain>
    </source>
</reference>
<feature type="transmembrane region" description="Helical" evidence="1">
    <location>
        <begin position="98"/>
        <end position="123"/>
    </location>
</feature>
<feature type="transmembrane region" description="Helical" evidence="1">
    <location>
        <begin position="180"/>
        <end position="198"/>
    </location>
</feature>
<organism evidence="3 4">
    <name type="scientific">Tessaracoccus palaemonis</name>
    <dbReference type="NCBI Taxonomy" id="2829499"/>
    <lineage>
        <taxon>Bacteria</taxon>
        <taxon>Bacillati</taxon>
        <taxon>Actinomycetota</taxon>
        <taxon>Actinomycetes</taxon>
        <taxon>Propionibacteriales</taxon>
        <taxon>Propionibacteriaceae</taxon>
        <taxon>Tessaracoccus</taxon>
    </lineage>
</organism>
<evidence type="ECO:0000313" key="3">
    <source>
        <dbReference type="EMBL" id="QXT63177.1"/>
    </source>
</evidence>
<dbReference type="Proteomes" id="UP000824504">
    <property type="component" value="Chromosome"/>
</dbReference>
<gene>
    <name evidence="3" type="ORF">KDB89_01440</name>
</gene>
<sequence>MSTETVTETETAAPRRAASDLPFYNDLPTAISGTKWLVIVAACALAYAQLVLLPLPGSAQAQQWMHAILFPVIPLAALAWAAPQGWTAIFRRVRVRDIGAMIGFGLLCLTASCALAMPLAKVIGASANPSAHILAEASTGQQISFFLATLPQLLGEELITILPMLALMSLLVRWGWSRRASLATAWIGTAVLFGLLHLPTYNWNVLQCLALIGVARLFLTLAFVVTRNLWVSTGAHILNDWIMFSVPILLSAAAITL</sequence>
<feature type="transmembrane region" description="Helical" evidence="1">
    <location>
        <begin position="204"/>
        <end position="225"/>
    </location>
</feature>
<keyword evidence="3" id="KW-0378">Hydrolase</keyword>
<feature type="transmembrane region" description="Helical" evidence="1">
    <location>
        <begin position="143"/>
        <end position="168"/>
    </location>
</feature>
<keyword evidence="1" id="KW-1133">Transmembrane helix</keyword>
<proteinExistence type="predicted"/>
<name>A0ABX8SIH1_9ACTN</name>
<keyword evidence="3" id="KW-0645">Protease</keyword>
<dbReference type="InterPro" id="IPR003675">
    <property type="entry name" value="Rce1/LyrA-like_dom"/>
</dbReference>
<keyword evidence="4" id="KW-1185">Reference proteome</keyword>
<keyword evidence="1" id="KW-0472">Membrane</keyword>
<feature type="transmembrane region" description="Helical" evidence="1">
    <location>
        <begin position="36"/>
        <end position="55"/>
    </location>
</feature>
<keyword evidence="3" id="KW-0482">Metalloprotease</keyword>
<keyword evidence="1" id="KW-0812">Transmembrane</keyword>
<feature type="transmembrane region" description="Helical" evidence="1">
    <location>
        <begin position="67"/>
        <end position="86"/>
    </location>
</feature>
<dbReference type="EMBL" id="CP079216">
    <property type="protein sequence ID" value="QXT63177.1"/>
    <property type="molecule type" value="Genomic_DNA"/>
</dbReference>
<dbReference type="RefSeq" id="WP_219082827.1">
    <property type="nucleotide sequence ID" value="NZ_CP079216.1"/>
</dbReference>
<feature type="transmembrane region" description="Helical" evidence="1">
    <location>
        <begin position="237"/>
        <end position="255"/>
    </location>
</feature>
<evidence type="ECO:0000256" key="1">
    <source>
        <dbReference type="SAM" id="Phobius"/>
    </source>
</evidence>
<accession>A0ABX8SIH1</accession>
<evidence type="ECO:0000259" key="2">
    <source>
        <dbReference type="Pfam" id="PF02517"/>
    </source>
</evidence>